<gene>
    <name evidence="7" type="ORF">IWZ03DRAFT_110784</name>
</gene>
<feature type="region of interest" description="Disordered" evidence="5">
    <location>
        <begin position="289"/>
        <end position="312"/>
    </location>
</feature>
<evidence type="ECO:0000256" key="1">
    <source>
        <dbReference type="ARBA" id="ARBA00004173"/>
    </source>
</evidence>
<organism evidence="7 8">
    <name type="scientific">Phyllosticta citriasiana</name>
    <dbReference type="NCBI Taxonomy" id="595635"/>
    <lineage>
        <taxon>Eukaryota</taxon>
        <taxon>Fungi</taxon>
        <taxon>Dikarya</taxon>
        <taxon>Ascomycota</taxon>
        <taxon>Pezizomycotina</taxon>
        <taxon>Dothideomycetes</taxon>
        <taxon>Dothideomycetes incertae sedis</taxon>
        <taxon>Botryosphaeriales</taxon>
        <taxon>Phyllostictaceae</taxon>
        <taxon>Phyllosticta</taxon>
    </lineage>
</organism>
<dbReference type="InterPro" id="IPR039603">
    <property type="entry name" value="Ribosomal_mS41"/>
</dbReference>
<comment type="caution">
    <text evidence="7">The sequence shown here is derived from an EMBL/GenBank/DDBJ whole genome shotgun (WGS) entry which is preliminary data.</text>
</comment>
<accession>A0ABR1KVE4</accession>
<comment type="similarity">
    <text evidence="2">Belongs to the mitochondrion-specific ribosomal protein mS41 family.</text>
</comment>
<keyword evidence="8" id="KW-1185">Reference proteome</keyword>
<evidence type="ECO:0000259" key="6">
    <source>
        <dbReference type="SMART" id="SM01238"/>
    </source>
</evidence>
<evidence type="ECO:0000256" key="3">
    <source>
        <dbReference type="ARBA" id="ARBA00023128"/>
    </source>
</evidence>
<dbReference type="PANTHER" id="PTHR28235">
    <property type="entry name" value="PROTEIN FYV4, MITOCHONDRIAL"/>
    <property type="match status" value="1"/>
</dbReference>
<feature type="domain" description="Small ribosomal subunit protein mS41 SAM" evidence="6">
    <location>
        <begin position="95"/>
        <end position="151"/>
    </location>
</feature>
<evidence type="ECO:0000313" key="7">
    <source>
        <dbReference type="EMBL" id="KAK7522148.1"/>
    </source>
</evidence>
<keyword evidence="3" id="KW-0496">Mitochondrion</keyword>
<reference evidence="7 8" key="1">
    <citation type="submission" date="2024-04" db="EMBL/GenBank/DDBJ databases">
        <title>Phyllosticta paracitricarpa is synonymous to the EU quarantine fungus P. citricarpa based on phylogenomic analyses.</title>
        <authorList>
            <consortium name="Lawrence Berkeley National Laboratory"/>
            <person name="Van Ingen-Buijs V.A."/>
            <person name="Van Westerhoven A.C."/>
            <person name="Haridas S."/>
            <person name="Skiadas P."/>
            <person name="Martin F."/>
            <person name="Groenewald J.Z."/>
            <person name="Crous P.W."/>
            <person name="Seidl M.F."/>
        </authorList>
    </citation>
    <scope>NUCLEOTIDE SEQUENCE [LARGE SCALE GENOMIC DNA]</scope>
    <source>
        <strain evidence="7 8">CBS 123371</strain>
    </source>
</reference>
<protein>
    <recommendedName>
        <fullName evidence="4">Small ribosomal subunit protein mS41</fullName>
    </recommendedName>
</protein>
<sequence length="312" mass="35453">MFRRDVRRRKVAAARTSTDITNTAPPATSPNFAPRAPLQLGRTPVHEPQAPIMIRRPQLFQPTRVTSTTQQCIRSLHMKYRERPVPQPTRFCPDVPTFLTLIGRKVSQHADKIPTWKDLFTMSSEQMRDAGIEPARSRRYIINWREKFRNGEYGVGGDAEWVNKGFAHVKVIQTPVRRLPERLKEAARREVPLFKGLRPRRSAFKLLQKQNGASKFDGQLATVNTNAGHKKIVVSATKDRQTANTEMKHLKVIGAGKISGRGVELIKGFNGTFGRIRATEGLWEDRRGHKVDGGERRRAEVRAKKRAAANRE</sequence>
<feature type="compositionally biased region" description="Basic residues" evidence="5">
    <location>
        <begin position="303"/>
        <end position="312"/>
    </location>
</feature>
<comment type="subcellular location">
    <subcellularLocation>
        <location evidence="1">Mitochondrion</location>
    </subcellularLocation>
</comment>
<proteinExistence type="inferred from homology"/>
<dbReference type="SMART" id="SM01238">
    <property type="entry name" value="IGR"/>
    <property type="match status" value="1"/>
</dbReference>
<dbReference type="Pfam" id="PF09597">
    <property type="entry name" value="SAM_Ribosomal_mS41"/>
    <property type="match status" value="1"/>
</dbReference>
<evidence type="ECO:0000256" key="4">
    <source>
        <dbReference type="ARBA" id="ARBA00035129"/>
    </source>
</evidence>
<feature type="compositionally biased region" description="Basic residues" evidence="5">
    <location>
        <begin position="1"/>
        <end position="12"/>
    </location>
</feature>
<name>A0ABR1KVE4_9PEZI</name>
<evidence type="ECO:0000256" key="2">
    <source>
        <dbReference type="ARBA" id="ARBA00010492"/>
    </source>
</evidence>
<feature type="region of interest" description="Disordered" evidence="5">
    <location>
        <begin position="1"/>
        <end position="34"/>
    </location>
</feature>
<feature type="compositionally biased region" description="Polar residues" evidence="5">
    <location>
        <begin position="16"/>
        <end position="31"/>
    </location>
</feature>
<feature type="compositionally biased region" description="Basic and acidic residues" evidence="5">
    <location>
        <begin position="289"/>
        <end position="302"/>
    </location>
</feature>
<evidence type="ECO:0000256" key="5">
    <source>
        <dbReference type="SAM" id="MobiDB-lite"/>
    </source>
</evidence>
<dbReference type="Proteomes" id="UP001363622">
    <property type="component" value="Unassembled WGS sequence"/>
</dbReference>
<dbReference type="EMBL" id="JBBPHU010000002">
    <property type="protein sequence ID" value="KAK7522148.1"/>
    <property type="molecule type" value="Genomic_DNA"/>
</dbReference>
<dbReference type="InterPro" id="IPR019083">
    <property type="entry name" value="SAM_Ribosomal_mS41"/>
</dbReference>
<evidence type="ECO:0000313" key="8">
    <source>
        <dbReference type="Proteomes" id="UP001363622"/>
    </source>
</evidence>
<dbReference type="PANTHER" id="PTHR28235:SF1">
    <property type="entry name" value="SMALL RIBOSOMAL SUBUNIT PROTEIN MS41"/>
    <property type="match status" value="1"/>
</dbReference>